<sequence>MQDFRTLYVTHQEQVREEMQREQKSGIKLGFFYALMNIVKELSPLQQKASLESIWLDYLAFLRTVDELKQQPYRFMDWDEVEGREHLQTTLKEGGALLTWHYGFVRHNMITIGQEIRAGCMKAGLPFYLVAEQGTVEQELKLSSWNALRQYSGAELLNAEDEMIGIRLYSHLRKGGSFNLFVDGQTGYNSDNRALELPFLSSRIQTRSGIFRILAKARKPVCPYFMMLTDDFRTKIVFLPPFILEEDIQKSAEFVYEPFRKQLLAKPEQWRFWDRHHQQVIHWQDNDSEIPANETEGHVDWFSRPLEGFGQLGLNTGNGMVYNLN</sequence>
<keyword evidence="6" id="KW-0012">Acyltransferase</keyword>
<evidence type="ECO:0000256" key="4">
    <source>
        <dbReference type="ARBA" id="ARBA00022679"/>
    </source>
</evidence>
<evidence type="ECO:0000313" key="7">
    <source>
        <dbReference type="EMBL" id="PZT56668.1"/>
    </source>
</evidence>
<evidence type="ECO:0000256" key="2">
    <source>
        <dbReference type="ARBA" id="ARBA00022475"/>
    </source>
</evidence>
<dbReference type="Pfam" id="PF03279">
    <property type="entry name" value="Lip_A_acyltrans"/>
    <property type="match status" value="1"/>
</dbReference>
<dbReference type="InterPro" id="IPR004960">
    <property type="entry name" value="LipA_acyltrans"/>
</dbReference>
<dbReference type="AlphaFoldDB" id="A0A2W6NN65"/>
<gene>
    <name evidence="7" type="ORF">DN757_05300</name>
</gene>
<protein>
    <recommendedName>
        <fullName evidence="9">Lipid A biosynthesis acyltransferase</fullName>
    </recommendedName>
</protein>
<dbReference type="Proteomes" id="UP000249204">
    <property type="component" value="Unassembled WGS sequence"/>
</dbReference>
<dbReference type="GO" id="GO:0009247">
    <property type="term" value="P:glycolipid biosynthetic process"/>
    <property type="evidence" value="ECO:0007669"/>
    <property type="project" value="UniProtKB-ARBA"/>
</dbReference>
<organism evidence="7 8">
    <name type="scientific">Paenibacillus silvae</name>
    <dbReference type="NCBI Taxonomy" id="1325358"/>
    <lineage>
        <taxon>Bacteria</taxon>
        <taxon>Bacillati</taxon>
        <taxon>Bacillota</taxon>
        <taxon>Bacilli</taxon>
        <taxon>Bacillales</taxon>
        <taxon>Paenibacillaceae</taxon>
        <taxon>Paenibacillus</taxon>
    </lineage>
</organism>
<accession>A0A2W6NN65</accession>
<keyword evidence="5" id="KW-0472">Membrane</keyword>
<dbReference type="GO" id="GO:0005886">
    <property type="term" value="C:plasma membrane"/>
    <property type="evidence" value="ECO:0007669"/>
    <property type="project" value="UniProtKB-SubCell"/>
</dbReference>
<dbReference type="RefSeq" id="WP_111269228.1">
    <property type="nucleotide sequence ID" value="NZ_QKWW01000016.1"/>
</dbReference>
<evidence type="ECO:0000256" key="1">
    <source>
        <dbReference type="ARBA" id="ARBA00004533"/>
    </source>
</evidence>
<proteinExistence type="predicted"/>
<reference evidence="7 8" key="1">
    <citation type="submission" date="2018-06" db="EMBL/GenBank/DDBJ databases">
        <title>Isolation of heavy metals resistant Paenibacillus silvae NC2 from Gold-Copper mine in ZiJin, China.</title>
        <authorList>
            <person name="Xu J."/>
            <person name="Mazhar H.S."/>
            <person name="Rensing C."/>
        </authorList>
    </citation>
    <scope>NUCLEOTIDE SEQUENCE [LARGE SCALE GENOMIC DNA]</scope>
    <source>
        <strain evidence="7 8">NC2</strain>
    </source>
</reference>
<evidence type="ECO:0000256" key="5">
    <source>
        <dbReference type="ARBA" id="ARBA00023136"/>
    </source>
</evidence>
<dbReference type="GO" id="GO:0016746">
    <property type="term" value="F:acyltransferase activity"/>
    <property type="evidence" value="ECO:0007669"/>
    <property type="project" value="UniProtKB-KW"/>
</dbReference>
<comment type="subcellular location">
    <subcellularLocation>
        <location evidence="1">Cell inner membrane</location>
    </subcellularLocation>
</comment>
<comment type="caution">
    <text evidence="7">The sequence shown here is derived from an EMBL/GenBank/DDBJ whole genome shotgun (WGS) entry which is preliminary data.</text>
</comment>
<keyword evidence="2" id="KW-1003">Cell membrane</keyword>
<evidence type="ECO:0008006" key="9">
    <source>
        <dbReference type="Google" id="ProtNLM"/>
    </source>
</evidence>
<evidence type="ECO:0000256" key="6">
    <source>
        <dbReference type="ARBA" id="ARBA00023315"/>
    </source>
</evidence>
<dbReference type="EMBL" id="QKWW01000016">
    <property type="protein sequence ID" value="PZT56668.1"/>
    <property type="molecule type" value="Genomic_DNA"/>
</dbReference>
<evidence type="ECO:0000256" key="3">
    <source>
        <dbReference type="ARBA" id="ARBA00022519"/>
    </source>
</evidence>
<name>A0A2W6NN65_9BACL</name>
<keyword evidence="3" id="KW-0997">Cell inner membrane</keyword>
<evidence type="ECO:0000313" key="8">
    <source>
        <dbReference type="Proteomes" id="UP000249204"/>
    </source>
</evidence>
<keyword evidence="4" id="KW-0808">Transferase</keyword>